<dbReference type="PROSITE" id="PS51257">
    <property type="entry name" value="PROKAR_LIPOPROTEIN"/>
    <property type="match status" value="1"/>
</dbReference>
<dbReference type="KEGG" id="chk:D4L85_22620"/>
<evidence type="ECO:0000313" key="5">
    <source>
        <dbReference type="Proteomes" id="UP000266183"/>
    </source>
</evidence>
<dbReference type="RefSeq" id="WP_119756437.1">
    <property type="nucleotide sequence ID" value="NZ_CP032382.1"/>
</dbReference>
<reference evidence="5" key="1">
    <citation type="submission" date="2018-09" db="EMBL/GenBank/DDBJ databases">
        <title>Chryseolinea sp. KIS68-18 isolated from soil.</title>
        <authorList>
            <person name="Weon H.-Y."/>
            <person name="Kwon S.-W."/>
            <person name="Lee S.A."/>
        </authorList>
    </citation>
    <scope>NUCLEOTIDE SEQUENCE [LARGE SCALE GENOMIC DNA]</scope>
    <source>
        <strain evidence="5">KIS68-18</strain>
    </source>
</reference>
<dbReference type="Gene3D" id="1.50.10.140">
    <property type="match status" value="1"/>
</dbReference>
<dbReference type="Proteomes" id="UP000266183">
    <property type="component" value="Chromosome"/>
</dbReference>
<feature type="domain" description="Glycoamylase-like" evidence="2">
    <location>
        <begin position="320"/>
        <end position="531"/>
    </location>
</feature>
<dbReference type="AlphaFoldDB" id="A0A385SWM4"/>
<name>A0A385SWM4_9BACT</name>
<proteinExistence type="predicted"/>
<evidence type="ECO:0000313" key="4">
    <source>
        <dbReference type="EMBL" id="AYB33198.1"/>
    </source>
</evidence>
<dbReference type="Pfam" id="PF13205">
    <property type="entry name" value="Big_5"/>
    <property type="match status" value="1"/>
</dbReference>
<evidence type="ECO:0000259" key="2">
    <source>
        <dbReference type="Pfam" id="PF10091"/>
    </source>
</evidence>
<protein>
    <submittedName>
        <fullName evidence="4">Beta-glucosidase</fullName>
    </submittedName>
</protein>
<keyword evidence="1" id="KW-0732">Signal</keyword>
<sequence length="544" mass="60395">MNVKAVSFGLIFFVMTMASCKKDDPAPGSETSFTLTSIQSDDRPVGSTISGASLTPEIVASFSAPIDRTTVPTAIVLVSPTENLTLTYTFSHGDSTVTIKPSTALEYLSKYNFQISTALTSVDKKALGGNFDSKVITTFDPADKFPVISDEELLTLTQKQTFKYFWDMAEPTSGMALERKGSGPTVTSGGSGFGIMAIVVGMDRNFITRTEGVERLNKIVTFLETADRFHGAWSHWINGTTGKVIPFSTKDNGGDLVETSFLMQGLLTSRQYLQPTDTVGNNLIRRMTKLYEGVEWDWYRKDGQEVLYWHWSPNYNWDMNFALSGYFEEQITYILAAASPTHGIPKSVYTNGYGRNGAIKTGQKYYGYTLPLGTPSPLFWVQYSYLGMDPHFKDDYADYWEQNVNATLINHAYCAANPKNYVGYSDACWGLTASDNPTGYDAHSPSNDQGVITPTAALSSFPYAPEESMKALKFFYYTLGDKLWGPYGFYDAFDLSDGWVANSYLAIDQGPIVVMIENYRTGLLWNLFMSAPEVQAAKTKLEFN</sequence>
<dbReference type="InterPro" id="IPR032812">
    <property type="entry name" value="SbsA_Ig"/>
</dbReference>
<keyword evidence="5" id="KW-1185">Reference proteome</keyword>
<dbReference type="EMBL" id="CP032382">
    <property type="protein sequence ID" value="AYB33198.1"/>
    <property type="molecule type" value="Genomic_DNA"/>
</dbReference>
<accession>A0A385SWM4</accession>
<dbReference type="InterPro" id="IPR019282">
    <property type="entry name" value="Glycoamylase-like_cons_dom"/>
</dbReference>
<evidence type="ECO:0000259" key="3">
    <source>
        <dbReference type="Pfam" id="PF13205"/>
    </source>
</evidence>
<organism evidence="4 5">
    <name type="scientific">Chryseolinea soli</name>
    <dbReference type="NCBI Taxonomy" id="2321403"/>
    <lineage>
        <taxon>Bacteria</taxon>
        <taxon>Pseudomonadati</taxon>
        <taxon>Bacteroidota</taxon>
        <taxon>Cytophagia</taxon>
        <taxon>Cytophagales</taxon>
        <taxon>Fulvivirgaceae</taxon>
        <taxon>Chryseolinea</taxon>
    </lineage>
</organism>
<evidence type="ECO:0000256" key="1">
    <source>
        <dbReference type="ARBA" id="ARBA00022729"/>
    </source>
</evidence>
<dbReference type="OrthoDB" id="5937621at2"/>
<feature type="domain" description="SbsA Ig-like" evidence="3">
    <location>
        <begin position="51"/>
        <end position="131"/>
    </location>
</feature>
<gene>
    <name evidence="4" type="ORF">D4L85_22620</name>
</gene>
<dbReference type="Pfam" id="PF10091">
    <property type="entry name" value="Glycoamylase"/>
    <property type="match status" value="1"/>
</dbReference>